<dbReference type="SMART" id="SM00297">
    <property type="entry name" value="BROMO"/>
    <property type="match status" value="1"/>
</dbReference>
<dbReference type="InterPro" id="IPR019542">
    <property type="entry name" value="Enhancer_polycomb-like_N"/>
</dbReference>
<dbReference type="PROSITE" id="PS50016">
    <property type="entry name" value="ZF_PHD_2"/>
    <property type="match status" value="1"/>
</dbReference>
<keyword evidence="4 9" id="KW-0863">Zinc-finger</keyword>
<evidence type="ECO:0000256" key="1">
    <source>
        <dbReference type="ARBA" id="ARBA00004123"/>
    </source>
</evidence>
<dbReference type="InterPro" id="IPR001965">
    <property type="entry name" value="Znf_PHD"/>
</dbReference>
<dbReference type="InterPro" id="IPR050701">
    <property type="entry name" value="Histone_Mod_Regulator"/>
</dbReference>
<dbReference type="PROSITE" id="PS51805">
    <property type="entry name" value="EPHD"/>
    <property type="match status" value="1"/>
</dbReference>
<dbReference type="Pfam" id="PF00439">
    <property type="entry name" value="Bromodomain"/>
    <property type="match status" value="1"/>
</dbReference>
<reference evidence="15" key="1">
    <citation type="submission" date="2022-11" db="UniProtKB">
        <authorList>
            <consortium name="WormBaseParasite"/>
        </authorList>
    </citation>
    <scope>IDENTIFICATION</scope>
</reference>
<dbReference type="Pfam" id="PF10513">
    <property type="entry name" value="EPL1"/>
    <property type="match status" value="1"/>
</dbReference>
<accession>A0A915PM88</accession>
<evidence type="ECO:0000256" key="2">
    <source>
        <dbReference type="ARBA" id="ARBA00022723"/>
    </source>
</evidence>
<dbReference type="Gene3D" id="3.30.40.10">
    <property type="entry name" value="Zinc/RING finger domain, C3HC4 (zinc finger)"/>
    <property type="match status" value="2"/>
</dbReference>
<evidence type="ECO:0000259" key="12">
    <source>
        <dbReference type="PROSITE" id="PS50016"/>
    </source>
</evidence>
<evidence type="ECO:0000313" key="14">
    <source>
        <dbReference type="Proteomes" id="UP000887581"/>
    </source>
</evidence>
<feature type="domain" description="PHD-type" evidence="12">
    <location>
        <begin position="217"/>
        <end position="267"/>
    </location>
</feature>
<evidence type="ECO:0000256" key="10">
    <source>
        <dbReference type="SAM" id="MobiDB-lite"/>
    </source>
</evidence>
<evidence type="ECO:0000259" key="13">
    <source>
        <dbReference type="PROSITE" id="PS51805"/>
    </source>
</evidence>
<feature type="domain" description="PHD-type" evidence="13">
    <location>
        <begin position="271"/>
        <end position="390"/>
    </location>
</feature>
<dbReference type="Pfam" id="PF13832">
    <property type="entry name" value="zf-HC5HC2H_2"/>
    <property type="match status" value="1"/>
</dbReference>
<dbReference type="AlphaFoldDB" id="A0A915PM88"/>
<evidence type="ECO:0000256" key="9">
    <source>
        <dbReference type="PROSITE-ProRule" id="PRU00146"/>
    </source>
</evidence>
<feature type="domain" description="Bromo" evidence="11">
    <location>
        <begin position="558"/>
        <end position="628"/>
    </location>
</feature>
<evidence type="ECO:0000256" key="8">
    <source>
        <dbReference type="PROSITE-ProRule" id="PRU00035"/>
    </source>
</evidence>
<feature type="region of interest" description="Disordered" evidence="10">
    <location>
        <begin position="747"/>
        <end position="792"/>
    </location>
</feature>
<dbReference type="InterPro" id="IPR019787">
    <property type="entry name" value="Znf_PHD-finger"/>
</dbReference>
<keyword evidence="6 8" id="KW-0103">Bromodomain</keyword>
<dbReference type="FunFam" id="3.30.40.10:FF:000008">
    <property type="entry name" value="Bromodomain containing 1, isoform CRA_a"/>
    <property type="match status" value="1"/>
</dbReference>
<evidence type="ECO:0000259" key="11">
    <source>
        <dbReference type="PROSITE" id="PS50014"/>
    </source>
</evidence>
<dbReference type="SUPFAM" id="SSF57903">
    <property type="entry name" value="FYVE/PHD zinc finger"/>
    <property type="match status" value="1"/>
</dbReference>
<dbReference type="SUPFAM" id="SSF47370">
    <property type="entry name" value="Bromodomain"/>
    <property type="match status" value="1"/>
</dbReference>
<dbReference type="GO" id="GO:0005634">
    <property type="term" value="C:nucleus"/>
    <property type="evidence" value="ECO:0007669"/>
    <property type="project" value="UniProtKB-SubCell"/>
</dbReference>
<name>A0A915PM88_9BILA</name>
<evidence type="ECO:0000256" key="7">
    <source>
        <dbReference type="ARBA" id="ARBA00023242"/>
    </source>
</evidence>
<dbReference type="GO" id="GO:0008270">
    <property type="term" value="F:zinc ion binding"/>
    <property type="evidence" value="ECO:0007669"/>
    <property type="project" value="UniProtKB-KW"/>
</dbReference>
<dbReference type="PRINTS" id="PR00503">
    <property type="entry name" value="BROMODOMAIN"/>
</dbReference>
<proteinExistence type="predicted"/>
<evidence type="ECO:0000256" key="4">
    <source>
        <dbReference type="ARBA" id="ARBA00022771"/>
    </source>
</evidence>
<keyword evidence="5" id="KW-0862">Zinc</keyword>
<evidence type="ECO:0000256" key="3">
    <source>
        <dbReference type="ARBA" id="ARBA00022737"/>
    </source>
</evidence>
<dbReference type="InterPro" id="IPR019786">
    <property type="entry name" value="Zinc_finger_PHD-type_CS"/>
</dbReference>
<dbReference type="WBParaSite" id="sdigi.contig259.g6787.t1">
    <property type="protein sequence ID" value="sdigi.contig259.g6787.t1"/>
    <property type="gene ID" value="sdigi.contig259.g6787"/>
</dbReference>
<dbReference type="Proteomes" id="UP000887581">
    <property type="component" value="Unplaced"/>
</dbReference>
<keyword evidence="14" id="KW-1185">Reference proteome</keyword>
<feature type="compositionally biased region" description="Basic residues" evidence="10">
    <location>
        <begin position="770"/>
        <end position="782"/>
    </location>
</feature>
<dbReference type="CDD" id="cd15572">
    <property type="entry name" value="PHD_BRPF"/>
    <property type="match status" value="1"/>
</dbReference>
<dbReference type="FunFam" id="3.30.40.10:FF:000007">
    <property type="entry name" value="Bromodomain containing 1, isoform CRA_b"/>
    <property type="match status" value="1"/>
</dbReference>
<sequence>MRSAVPHRYISVPSLCCSAPQQILRSLTVNRICQHPVLKHWPSVLEILSLELKMLDRVLSTCIDGRTVRINIMQPLAVSFVTDDQLPVEERSGSVLAKYKEASGVTATLPKVNVRRLSPKALVSKNFELPKGYIKYRVRLNEEMDSVLEYDVDEEDMEWLNIVSKKLEKAGEEGLSVHSFEIAMDRLEKESFFQVRDRVWQNCSKGGSSYKCLVDQDAVCCVCNDGEGSNINQIIFCDMCNIAVHQDCYGVPYVPEGQWLCRRCQMSPSKPVSCVLCPSSHGAFKQTVDSRWAHVVCALWLNEVHFANSVFMEPIDGIENSLRRRQRLRCIVCKQKVGACLQCSRKSCTRSFHVTCANAAGMEMRAEIVDNPKREGGTEVRYTAFCHFHSTDFAKSDGSDFSKQKKKVDEMMKKAREKLAASQAVIPPVSIPTVPHESLKRICEKADISESVIRYIVAYWSLKRKSRFGVPLLRRLIHSKTLPKSADTSPTPGQEAYPSESRTYFLLRTNLERVRLLCELVKKREKMKKEFYDSTASLLNRLTKPLNTIMSEVIEKIASKDYSDVFAKPVTEKEVPGYSTVIKNPMDLSTMRKKLVKGDYKNLSQLKSDFTLMMNNCSTFNRHNEFFWKYGHRLHRIGLKYFRAAEKDVQALTLANGVLKTISSISYAPVDSSKLGNEEEIHEELEFVHRKASACRNLKGEKMVPTRVSTRKRTLRTFDDDATPKRPKYDLAVESFMTYRNGPLKSPKFLTTDTSTMEESSSADDELPLRRGRRRSTRKCRRLMPPPPTERPVETVEVACEFQHDDIVWITENEERKIGRVIDLRMRVLLADLPIDEMFSAKPHDYTQYVLVLYFDGQKNWRWVPVKYVSYCLVKSIKAEDYPPAIREALREAKAFLVQNLHGEVCGPYLCSSFILTLRKLLREIIEAFWPSAGMAD</sequence>
<dbReference type="SMART" id="SM00249">
    <property type="entry name" value="PHD"/>
    <property type="match status" value="2"/>
</dbReference>
<comment type="subcellular location">
    <subcellularLocation>
        <location evidence="1">Nucleus</location>
    </subcellularLocation>
</comment>
<dbReference type="PANTHER" id="PTHR13793:SF107">
    <property type="entry name" value="BROMODOMAIN-CONTAINING PROTEIN HOMOLOG"/>
    <property type="match status" value="1"/>
</dbReference>
<dbReference type="Gene3D" id="1.20.920.10">
    <property type="entry name" value="Bromodomain-like"/>
    <property type="match status" value="1"/>
</dbReference>
<organism evidence="14 15">
    <name type="scientific">Setaria digitata</name>
    <dbReference type="NCBI Taxonomy" id="48799"/>
    <lineage>
        <taxon>Eukaryota</taxon>
        <taxon>Metazoa</taxon>
        <taxon>Ecdysozoa</taxon>
        <taxon>Nematoda</taxon>
        <taxon>Chromadorea</taxon>
        <taxon>Rhabditida</taxon>
        <taxon>Spirurina</taxon>
        <taxon>Spiruromorpha</taxon>
        <taxon>Filarioidea</taxon>
        <taxon>Setariidae</taxon>
        <taxon>Setaria</taxon>
    </lineage>
</organism>
<dbReference type="InterPro" id="IPR011011">
    <property type="entry name" value="Znf_FYVE_PHD"/>
</dbReference>
<dbReference type="InterPro" id="IPR001487">
    <property type="entry name" value="Bromodomain"/>
</dbReference>
<dbReference type="PROSITE" id="PS50014">
    <property type="entry name" value="BROMODOMAIN_2"/>
    <property type="match status" value="1"/>
</dbReference>
<dbReference type="PROSITE" id="PS01359">
    <property type="entry name" value="ZF_PHD_1"/>
    <property type="match status" value="1"/>
</dbReference>
<keyword evidence="7" id="KW-0539">Nucleus</keyword>
<dbReference type="InterPro" id="IPR036427">
    <property type="entry name" value="Bromodomain-like_sf"/>
</dbReference>
<evidence type="ECO:0000256" key="5">
    <source>
        <dbReference type="ARBA" id="ARBA00022833"/>
    </source>
</evidence>
<dbReference type="InterPro" id="IPR034732">
    <property type="entry name" value="EPHD"/>
</dbReference>
<feature type="compositionally biased region" description="Low complexity" evidence="10">
    <location>
        <begin position="751"/>
        <end position="760"/>
    </location>
</feature>
<dbReference type="Pfam" id="PF13831">
    <property type="entry name" value="PHD_2"/>
    <property type="match status" value="1"/>
</dbReference>
<evidence type="ECO:0000313" key="15">
    <source>
        <dbReference type="WBParaSite" id="sdigi.contig259.g6787.t1"/>
    </source>
</evidence>
<protein>
    <submittedName>
        <fullName evidence="15">Uncharacterized protein</fullName>
    </submittedName>
</protein>
<dbReference type="GO" id="GO:0006357">
    <property type="term" value="P:regulation of transcription by RNA polymerase II"/>
    <property type="evidence" value="ECO:0007669"/>
    <property type="project" value="TreeGrafter"/>
</dbReference>
<evidence type="ECO:0000256" key="6">
    <source>
        <dbReference type="ARBA" id="ARBA00023117"/>
    </source>
</evidence>
<dbReference type="InterPro" id="IPR013083">
    <property type="entry name" value="Znf_RING/FYVE/PHD"/>
</dbReference>
<dbReference type="PANTHER" id="PTHR13793">
    <property type="entry name" value="PHD FINGER PROTEINS"/>
    <property type="match status" value="1"/>
</dbReference>
<keyword evidence="3" id="KW-0677">Repeat</keyword>
<keyword evidence="2" id="KW-0479">Metal-binding</keyword>